<dbReference type="CDD" id="cd10155">
    <property type="entry name" value="BsYrkD-like_DUF156"/>
    <property type="match status" value="1"/>
</dbReference>
<dbReference type="InterPro" id="IPR003735">
    <property type="entry name" value="Metal_Tscrpt_repr"/>
</dbReference>
<proteinExistence type="predicted"/>
<dbReference type="Proteomes" id="UP000502196">
    <property type="component" value="Chromosome"/>
</dbReference>
<evidence type="ECO:0000313" key="1">
    <source>
        <dbReference type="EMBL" id="ATY84064.1"/>
    </source>
</evidence>
<dbReference type="Pfam" id="PF02583">
    <property type="entry name" value="Trns_repr_metal"/>
    <property type="match status" value="1"/>
</dbReference>
<dbReference type="KEGG" id="kyr:CVV65_03105"/>
<dbReference type="OrthoDB" id="9798732at2"/>
<dbReference type="Proteomes" id="UP000231932">
    <property type="component" value="Chromosome"/>
</dbReference>
<dbReference type="GO" id="GO:0045892">
    <property type="term" value="P:negative regulation of DNA-templated transcription"/>
    <property type="evidence" value="ECO:0007669"/>
    <property type="project" value="UniProtKB-ARBA"/>
</dbReference>
<dbReference type="GO" id="GO:0046872">
    <property type="term" value="F:metal ion binding"/>
    <property type="evidence" value="ECO:0007669"/>
    <property type="project" value="InterPro"/>
</dbReference>
<evidence type="ECO:0000313" key="3">
    <source>
        <dbReference type="Proteomes" id="UP000231932"/>
    </source>
</evidence>
<accession>A0A2K8N3M1</accession>
<name>A0A2K8N3M1_9BACL</name>
<dbReference type="PANTHER" id="PTHR33677:SF5">
    <property type="entry name" value="TRANSCRIPTIONAL REPRESSOR FRMR"/>
    <property type="match status" value="1"/>
</dbReference>
<reference evidence="1" key="2">
    <citation type="journal article" date="2018" name="Genome Announc.">
        <title>Complete Genome Sequence of Kyrpidia sp. Strain EA-1, a Thermophilic Knallgas Bacterium, Isolated from the Azores.</title>
        <authorList>
            <person name="Reiner J.E."/>
            <person name="Lapp C.J."/>
            <person name="Bunk B."/>
            <person name="Sproer C."/>
            <person name="Overmann J."/>
            <person name="Gescher J."/>
        </authorList>
    </citation>
    <scope>NUCLEOTIDE SEQUENCE</scope>
    <source>
        <strain evidence="1">EA-1</strain>
    </source>
</reference>
<sequence>MEYTDAMKNRLKRIEGQVRGIMGMMEKEQSCRDVVTQLSAVRAAIDRLIVYVIGSNMEMCIRDEVENGRPADQVIQEAIELLMKSR</sequence>
<dbReference type="InterPro" id="IPR038390">
    <property type="entry name" value="Metal_Tscrpt_repr_sf"/>
</dbReference>
<evidence type="ECO:0000313" key="2">
    <source>
        <dbReference type="EMBL" id="CAB3391099.1"/>
    </source>
</evidence>
<evidence type="ECO:0000313" key="4">
    <source>
        <dbReference type="Proteomes" id="UP000502196"/>
    </source>
</evidence>
<dbReference type="AlphaFoldDB" id="A0A2K8N3M1"/>
<reference evidence="2 4" key="3">
    <citation type="submission" date="2020-04" db="EMBL/GenBank/DDBJ databases">
        <authorList>
            <person name="Hogendoorn C."/>
        </authorList>
    </citation>
    <scope>NUCLEOTIDE SEQUENCE [LARGE SCALE GENOMIC DNA]</scope>
    <source>
        <strain evidence="2">COOX1</strain>
    </source>
</reference>
<keyword evidence="3" id="KW-1185">Reference proteome</keyword>
<dbReference type="EMBL" id="CP024955">
    <property type="protein sequence ID" value="ATY84064.1"/>
    <property type="molecule type" value="Genomic_DNA"/>
</dbReference>
<dbReference type="Gene3D" id="1.20.58.1000">
    <property type="entry name" value="Metal-sensitive repressor, helix protomer"/>
    <property type="match status" value="1"/>
</dbReference>
<dbReference type="PANTHER" id="PTHR33677">
    <property type="entry name" value="TRANSCRIPTIONAL REPRESSOR FRMR-RELATED"/>
    <property type="match status" value="1"/>
</dbReference>
<dbReference type="EMBL" id="LR792683">
    <property type="protein sequence ID" value="CAB3391099.1"/>
    <property type="molecule type" value="Genomic_DNA"/>
</dbReference>
<dbReference type="RefSeq" id="WP_013074385.1">
    <property type="nucleotide sequence ID" value="NZ_CP024955.1"/>
</dbReference>
<protein>
    <submittedName>
        <fullName evidence="1">Cytoplasmic protein</fullName>
    </submittedName>
</protein>
<gene>
    <name evidence="2" type="ORF">COOX1_0743</name>
    <name evidence="1" type="ORF">CVV65_03105</name>
</gene>
<dbReference type="GO" id="GO:0003677">
    <property type="term" value="F:DNA binding"/>
    <property type="evidence" value="ECO:0007669"/>
    <property type="project" value="InterPro"/>
</dbReference>
<organism evidence="1 3">
    <name type="scientific">Kyrpidia spormannii</name>
    <dbReference type="NCBI Taxonomy" id="2055160"/>
    <lineage>
        <taxon>Bacteria</taxon>
        <taxon>Bacillati</taxon>
        <taxon>Bacillota</taxon>
        <taxon>Bacilli</taxon>
        <taxon>Bacillales</taxon>
        <taxon>Alicyclobacillaceae</taxon>
        <taxon>Kyrpidia</taxon>
    </lineage>
</organism>
<reference evidence="3" key="1">
    <citation type="submission" date="2017-11" db="EMBL/GenBank/DDBJ databases">
        <title>Complete Genome Sequence of Kyrpidia sp. Strain EA-1, a thermophilic, hydrogen-oxidizing Bacterium, isolated from the Azores.</title>
        <authorList>
            <person name="Reiner J.E."/>
            <person name="Lapp C.J."/>
            <person name="Bunk B."/>
            <person name="Gescher J."/>
        </authorList>
    </citation>
    <scope>NUCLEOTIDE SEQUENCE [LARGE SCALE GENOMIC DNA]</scope>
    <source>
        <strain evidence="3">EA-1</strain>
    </source>
</reference>